<keyword evidence="8" id="KW-1185">Reference proteome</keyword>
<protein>
    <recommendedName>
        <fullName evidence="2">cellulase</fullName>
        <ecNumber evidence="2">3.2.1.4</ecNumber>
    </recommendedName>
</protein>
<accession>A0ABV7BWM1</accession>
<proteinExistence type="predicted"/>
<keyword evidence="5" id="KW-0326">Glycosidase</keyword>
<keyword evidence="6" id="KW-0624">Polysaccharide degradation</keyword>
<evidence type="ECO:0000256" key="4">
    <source>
        <dbReference type="ARBA" id="ARBA00023001"/>
    </source>
</evidence>
<evidence type="ECO:0000256" key="3">
    <source>
        <dbReference type="ARBA" id="ARBA00022801"/>
    </source>
</evidence>
<evidence type="ECO:0000256" key="5">
    <source>
        <dbReference type="ARBA" id="ARBA00023295"/>
    </source>
</evidence>
<gene>
    <name evidence="7" type="ORF">ACFOD3_15725</name>
</gene>
<dbReference type="EC" id="3.2.1.4" evidence="2"/>
<keyword evidence="6" id="KW-0119">Carbohydrate metabolism</keyword>
<keyword evidence="4" id="KW-0136">Cellulose degradation</keyword>
<dbReference type="RefSeq" id="WP_216837423.1">
    <property type="nucleotide sequence ID" value="NZ_JAFNJS010000004.1"/>
</dbReference>
<dbReference type="Pfam" id="PF01270">
    <property type="entry name" value="Glyco_hydro_8"/>
    <property type="match status" value="1"/>
</dbReference>
<comment type="catalytic activity">
    <reaction evidence="1">
        <text>Endohydrolysis of (1-&gt;4)-beta-D-glucosidic linkages in cellulose, lichenin and cereal beta-D-glucans.</text>
        <dbReference type="EC" id="3.2.1.4"/>
    </reaction>
</comment>
<sequence length="196" mass="22151">MHADHLVVNLSYWVYGALRMIGEAFPDPAWQALREGGLQLAREARFGRWGLPPDWLRVPMDARSPVPASPWPPRFSWDAVRVPLHLIWGGHLQEPVLRACAEFWGDPRWRSMPAWVDLTTGATAPYAATAGIRAVAQLTLAAQVGWGRHESLPRVADATDYYAAKLVLMSHYAWHERGLDMSEEPRLRLRQGQRGN</sequence>
<evidence type="ECO:0000256" key="1">
    <source>
        <dbReference type="ARBA" id="ARBA00000966"/>
    </source>
</evidence>
<evidence type="ECO:0000256" key="2">
    <source>
        <dbReference type="ARBA" id="ARBA00012601"/>
    </source>
</evidence>
<dbReference type="GO" id="GO:0016787">
    <property type="term" value="F:hydrolase activity"/>
    <property type="evidence" value="ECO:0007669"/>
    <property type="project" value="UniProtKB-KW"/>
</dbReference>
<evidence type="ECO:0000256" key="6">
    <source>
        <dbReference type="ARBA" id="ARBA00023326"/>
    </source>
</evidence>
<evidence type="ECO:0000313" key="8">
    <source>
        <dbReference type="Proteomes" id="UP001595420"/>
    </source>
</evidence>
<comment type="caution">
    <text evidence="7">The sequence shown here is derived from an EMBL/GenBank/DDBJ whole genome shotgun (WGS) entry which is preliminary data.</text>
</comment>
<organism evidence="7 8">
    <name type="scientific">Falsiroseomonas tokyonensis</name>
    <dbReference type="NCBI Taxonomy" id="430521"/>
    <lineage>
        <taxon>Bacteria</taxon>
        <taxon>Pseudomonadati</taxon>
        <taxon>Pseudomonadota</taxon>
        <taxon>Alphaproteobacteria</taxon>
        <taxon>Acetobacterales</taxon>
        <taxon>Roseomonadaceae</taxon>
        <taxon>Falsiroseomonas</taxon>
    </lineage>
</organism>
<name>A0ABV7BWM1_9PROT</name>
<evidence type="ECO:0000313" key="7">
    <source>
        <dbReference type="EMBL" id="MFC3001356.1"/>
    </source>
</evidence>
<dbReference type="EMBL" id="JBHRSB010000004">
    <property type="protein sequence ID" value="MFC3001356.1"/>
    <property type="molecule type" value="Genomic_DNA"/>
</dbReference>
<keyword evidence="3 7" id="KW-0378">Hydrolase</keyword>
<dbReference type="InterPro" id="IPR002037">
    <property type="entry name" value="Glyco_hydro_8"/>
</dbReference>
<reference evidence="8" key="1">
    <citation type="journal article" date="2019" name="Int. J. Syst. Evol. Microbiol.">
        <title>The Global Catalogue of Microorganisms (GCM) 10K type strain sequencing project: providing services to taxonomists for standard genome sequencing and annotation.</title>
        <authorList>
            <consortium name="The Broad Institute Genomics Platform"/>
            <consortium name="The Broad Institute Genome Sequencing Center for Infectious Disease"/>
            <person name="Wu L."/>
            <person name="Ma J."/>
        </authorList>
    </citation>
    <scope>NUCLEOTIDE SEQUENCE [LARGE SCALE GENOMIC DNA]</scope>
    <source>
        <strain evidence="8">CGMCC 1.16855</strain>
    </source>
</reference>
<dbReference type="Proteomes" id="UP001595420">
    <property type="component" value="Unassembled WGS sequence"/>
</dbReference>